<evidence type="ECO:0000313" key="2">
    <source>
        <dbReference type="Proteomes" id="UP000234681"/>
    </source>
</evidence>
<protein>
    <submittedName>
        <fullName evidence="1">RCG38991</fullName>
    </submittedName>
</protein>
<sequence>MMKHLCGYEAQTDMQFIRNSSVFRVAKGNSNTPFIYLLVLFNLLSSTPKLPPA</sequence>
<dbReference type="AlphaFoldDB" id="A6KQ94"/>
<dbReference type="Proteomes" id="UP000234681">
    <property type="component" value="Chromosome 1"/>
</dbReference>
<proteinExistence type="predicted"/>
<name>A6KQ94_RAT</name>
<feature type="non-terminal residue" evidence="1">
    <location>
        <position position="53"/>
    </location>
</feature>
<gene>
    <name evidence="1" type="ORF">rCG_38991</name>
</gene>
<evidence type="ECO:0000313" key="1">
    <source>
        <dbReference type="EMBL" id="EDL84464.1"/>
    </source>
</evidence>
<accession>A6KQ94</accession>
<organism evidence="1 2">
    <name type="scientific">Rattus norvegicus</name>
    <name type="common">Rat</name>
    <dbReference type="NCBI Taxonomy" id="10116"/>
    <lineage>
        <taxon>Eukaryota</taxon>
        <taxon>Metazoa</taxon>
        <taxon>Chordata</taxon>
        <taxon>Craniata</taxon>
        <taxon>Vertebrata</taxon>
        <taxon>Euteleostomi</taxon>
        <taxon>Mammalia</taxon>
        <taxon>Eutheria</taxon>
        <taxon>Euarchontoglires</taxon>
        <taxon>Glires</taxon>
        <taxon>Rodentia</taxon>
        <taxon>Myomorpha</taxon>
        <taxon>Muroidea</taxon>
        <taxon>Muridae</taxon>
        <taxon>Murinae</taxon>
        <taxon>Rattus</taxon>
    </lineage>
</organism>
<reference evidence="2" key="1">
    <citation type="submission" date="2005-09" db="EMBL/GenBank/DDBJ databases">
        <authorList>
            <person name="Mural R.J."/>
            <person name="Li P.W."/>
            <person name="Adams M.D."/>
            <person name="Amanatides P.G."/>
            <person name="Baden-Tillson H."/>
            <person name="Barnstead M."/>
            <person name="Chin S.H."/>
            <person name="Dew I."/>
            <person name="Evans C.A."/>
            <person name="Ferriera S."/>
            <person name="Flanigan M."/>
            <person name="Fosler C."/>
            <person name="Glodek A."/>
            <person name="Gu Z."/>
            <person name="Holt R.A."/>
            <person name="Jennings D."/>
            <person name="Kraft C.L."/>
            <person name="Lu F."/>
            <person name="Nguyen T."/>
            <person name="Nusskern D.R."/>
            <person name="Pfannkoch C.M."/>
            <person name="Sitter C."/>
            <person name="Sutton G.G."/>
            <person name="Venter J.C."/>
            <person name="Wang Z."/>
            <person name="Woodage T."/>
            <person name="Zheng X.H."/>
            <person name="Zhong F."/>
        </authorList>
    </citation>
    <scope>NUCLEOTIDE SEQUENCE [LARGE SCALE GENOMIC DNA]</scope>
    <source>
        <strain>BN</strain>
        <strain evidence="2">Sprague-Dawley</strain>
    </source>
</reference>
<dbReference type="EMBL" id="CH474085">
    <property type="protein sequence ID" value="EDL84464.1"/>
    <property type="molecule type" value="Genomic_DNA"/>
</dbReference>